<feature type="active site" evidence="2">
    <location>
        <position position="15"/>
    </location>
</feature>
<dbReference type="InterPro" id="IPR018520">
    <property type="entry name" value="UPP_synth-like_CS"/>
</dbReference>
<keyword evidence="1 2" id="KW-0808">Transferase</keyword>
<dbReference type="GO" id="GO:0000287">
    <property type="term" value="F:magnesium ion binding"/>
    <property type="evidence" value="ECO:0007669"/>
    <property type="project" value="UniProtKB-UniRule"/>
</dbReference>
<dbReference type="RefSeq" id="WP_046328542.1">
    <property type="nucleotide sequence ID" value="NZ_CP011280.1"/>
</dbReference>
<evidence type="ECO:0000313" key="4">
    <source>
        <dbReference type="Proteomes" id="UP000033103"/>
    </source>
</evidence>
<accession>A0A0E3ZA65</accession>
<dbReference type="SUPFAM" id="SSF64005">
    <property type="entry name" value="Undecaprenyl diphosphate synthase"/>
    <property type="match status" value="1"/>
</dbReference>
<feature type="binding site" evidence="2">
    <location>
        <position position="64"/>
    </location>
    <ligand>
        <name>substrate</name>
    </ligand>
</feature>
<dbReference type="STRING" id="187101.VC03_02630"/>
<feature type="binding site" evidence="2">
    <location>
        <position position="176"/>
    </location>
    <ligand>
        <name>substrate</name>
    </ligand>
</feature>
<keyword evidence="2" id="KW-0460">Magnesium</keyword>
<dbReference type="EC" id="2.5.1.-" evidence="2"/>
<comment type="cofactor">
    <cofactor evidence="2">
        <name>Mg(2+)</name>
        <dbReference type="ChEBI" id="CHEBI:18420"/>
    </cofactor>
    <text evidence="2">Binds 2 magnesium ions per subunit.</text>
</comment>
<keyword evidence="2" id="KW-0479">Metal-binding</keyword>
<feature type="binding site" evidence="2">
    <location>
        <begin position="16"/>
        <end position="19"/>
    </location>
    <ligand>
        <name>substrate</name>
    </ligand>
</feature>
<comment type="subunit">
    <text evidence="2">Homodimer.</text>
</comment>
<feature type="binding site" evidence="2">
    <location>
        <position position="66"/>
    </location>
    <ligand>
        <name>substrate</name>
    </ligand>
</feature>
<evidence type="ECO:0000256" key="2">
    <source>
        <dbReference type="HAMAP-Rule" id="MF_01139"/>
    </source>
</evidence>
<dbReference type="CDD" id="cd00475">
    <property type="entry name" value="Cis_IPPS"/>
    <property type="match status" value="1"/>
</dbReference>
<dbReference type="PATRIC" id="fig|1069640.6.peg.506"/>
<organism evidence="3 4">
    <name type="scientific">Sneathia vaginalis</name>
    <dbReference type="NCBI Taxonomy" id="187101"/>
    <lineage>
        <taxon>Bacteria</taxon>
        <taxon>Fusobacteriati</taxon>
        <taxon>Fusobacteriota</taxon>
        <taxon>Fusobacteriia</taxon>
        <taxon>Fusobacteriales</taxon>
        <taxon>Leptotrichiaceae</taxon>
        <taxon>Sneathia</taxon>
    </lineage>
</organism>
<feature type="binding site" evidence="2">
    <location>
        <position position="195"/>
    </location>
    <ligand>
        <name>Mg(2+)</name>
        <dbReference type="ChEBI" id="CHEBI:18420"/>
    </ligand>
</feature>
<feature type="binding site" evidence="2">
    <location>
        <begin position="182"/>
        <end position="184"/>
    </location>
    <ligand>
        <name>substrate</name>
    </ligand>
</feature>
<feature type="binding site" evidence="2">
    <location>
        <position position="20"/>
    </location>
    <ligand>
        <name>substrate</name>
    </ligand>
</feature>
<dbReference type="Gene3D" id="3.40.1180.10">
    <property type="entry name" value="Decaprenyl diphosphate synthase-like"/>
    <property type="match status" value="1"/>
</dbReference>
<dbReference type="PROSITE" id="PS01066">
    <property type="entry name" value="UPP_SYNTHASE"/>
    <property type="match status" value="1"/>
</dbReference>
<feature type="binding site" evidence="2">
    <location>
        <position position="28"/>
    </location>
    <ligand>
        <name>substrate</name>
    </ligand>
</feature>
<dbReference type="KEGG" id="sns:VC03_02630"/>
<dbReference type="InterPro" id="IPR001441">
    <property type="entry name" value="UPP_synth-like"/>
</dbReference>
<keyword evidence="4" id="KW-1185">Reference proteome</keyword>
<evidence type="ECO:0000256" key="1">
    <source>
        <dbReference type="ARBA" id="ARBA00022679"/>
    </source>
</evidence>
<dbReference type="Pfam" id="PF01255">
    <property type="entry name" value="Prenyltransf"/>
    <property type="match status" value="1"/>
</dbReference>
<feature type="binding site" evidence="2">
    <location>
        <position position="32"/>
    </location>
    <ligand>
        <name>substrate</name>
    </ligand>
</feature>
<dbReference type="AlphaFoldDB" id="A0A0E3ZA65"/>
<name>A0A0E3ZA65_9FUSO</name>
<dbReference type="EMBL" id="CP011280">
    <property type="protein sequence ID" value="AKC95436.1"/>
    <property type="molecule type" value="Genomic_DNA"/>
</dbReference>
<feature type="active site" description="Proton acceptor" evidence="2">
    <location>
        <position position="63"/>
    </location>
</feature>
<feature type="binding site" evidence="2">
    <location>
        <begin position="60"/>
        <end position="62"/>
    </location>
    <ligand>
        <name>substrate</name>
    </ligand>
</feature>
<dbReference type="HAMAP" id="MF_01139">
    <property type="entry name" value="ISPT"/>
    <property type="match status" value="1"/>
</dbReference>
<reference evidence="3 4" key="1">
    <citation type="journal article" date="2012" name="BMC Genomics">
        <title>Genomic sequence analysis and characterization of Sneathia amnii sp. nov.</title>
        <authorList>
            <consortium name="Vaginal Microbiome Consortium (additional members)"/>
            <person name="Harwich M.D.Jr."/>
            <person name="Serrano M.G."/>
            <person name="Fettweis J.M."/>
            <person name="Alves J.M."/>
            <person name="Reimers M.A."/>
            <person name="Buck G.A."/>
            <person name="Jefferson K.K."/>
        </authorList>
    </citation>
    <scope>NUCLEOTIDE SEQUENCE [LARGE SCALE GENOMIC DNA]</scope>
    <source>
        <strain evidence="3 4">SN35</strain>
    </source>
</reference>
<dbReference type="NCBIfam" id="TIGR00055">
    <property type="entry name" value="uppS"/>
    <property type="match status" value="1"/>
</dbReference>
<evidence type="ECO:0000313" key="3">
    <source>
        <dbReference type="EMBL" id="AKC95436.1"/>
    </source>
</evidence>
<dbReference type="OrthoDB" id="4191603at2"/>
<gene>
    <name evidence="3" type="ORF">VC03_02630</name>
</gene>
<proteinExistence type="inferred from homology"/>
<feature type="binding site" evidence="2">
    <location>
        <position position="15"/>
    </location>
    <ligand>
        <name>Mg(2+)</name>
        <dbReference type="ChEBI" id="CHEBI:18420"/>
    </ligand>
</feature>
<dbReference type="HOGENOM" id="CLU_038505_1_1_0"/>
<dbReference type="GO" id="GO:0016094">
    <property type="term" value="P:polyprenol biosynthetic process"/>
    <property type="evidence" value="ECO:0007669"/>
    <property type="project" value="TreeGrafter"/>
</dbReference>
<protein>
    <recommendedName>
        <fullName evidence="2">Isoprenyl transferase</fullName>
        <ecNumber evidence="2">2.5.1.-</ecNumber>
    </recommendedName>
</protein>
<comment type="function">
    <text evidence="2">Catalyzes the condensation of isopentenyl diphosphate (IPP) with allylic pyrophosphates generating different type of terpenoids.</text>
</comment>
<dbReference type="PANTHER" id="PTHR10291:SF0">
    <property type="entry name" value="DEHYDRODOLICHYL DIPHOSPHATE SYNTHASE 2"/>
    <property type="match status" value="1"/>
</dbReference>
<dbReference type="GO" id="GO:0045547">
    <property type="term" value="F:ditrans,polycis-polyprenyl diphosphate synthase [(2E,6E)-farnesyl diphosphate specific] activity"/>
    <property type="evidence" value="ECO:0007669"/>
    <property type="project" value="TreeGrafter"/>
</dbReference>
<dbReference type="Proteomes" id="UP000033103">
    <property type="component" value="Chromosome"/>
</dbReference>
<dbReference type="PANTHER" id="PTHR10291">
    <property type="entry name" value="DEHYDRODOLICHYL DIPHOSPHATE SYNTHASE FAMILY MEMBER"/>
    <property type="match status" value="1"/>
</dbReference>
<comment type="similarity">
    <text evidence="2">Belongs to the UPP synthase family.</text>
</comment>
<dbReference type="InterPro" id="IPR036424">
    <property type="entry name" value="UPP_synth-like_sf"/>
</dbReference>
<sequence>MENLKIPTSIAIIMDGNGRWGLLHKNSRTEGHKQGVIALENIIKICIELGVKTLNVYAFSTENWSRPKLEVNTLMFLFKNYLVNKKETLNEQGIKLLVSGSKEKVPSYLLETIESTCKYLENNEKLTLNICFNYGGRHEIVDAVNSLLNDGYTKITEDDLSNRMYNNINSPDLVIRTGGDFRISNFMLWQIAYSELYFTPCLWPDFGREEFLKAIYSYQKRDRRFGGLSNEKK</sequence>